<reference evidence="1 2" key="1">
    <citation type="submission" date="2017-04" db="EMBL/GenBank/DDBJ databases">
        <title>Isolation of lytic bacteriophages infecting Pseudomonas strains for biocontrol of fish and shrimp spoilage during chilled storage.</title>
        <authorList>
            <person name="Yang Z."/>
            <person name="Tao X."/>
            <person name="Gao L."/>
            <person name="Rao S."/>
        </authorList>
    </citation>
    <scope>NUCLEOTIDE SEQUENCE [LARGE SCALE GENOMIC DNA]</scope>
</reference>
<sequence>MTRANDTQFVFLPDALLADCRLPVWGGGAWEDAAGLAVLRREAILECNLRLTEARRLQREAKQAAAPYEHKLSK</sequence>
<keyword evidence="2" id="KW-1185">Reference proteome</keyword>
<accession>A0A2U7NMW9</accession>
<name>A0A2U7NMW9_9CAUD</name>
<dbReference type="Proteomes" id="UP000248142">
    <property type="component" value="Segment"/>
</dbReference>
<proteinExistence type="predicted"/>
<organism evidence="1 2">
    <name type="scientific">Pseudomonas phage PspYZU01</name>
    <dbReference type="NCBI Taxonomy" id="1983555"/>
    <lineage>
        <taxon>Viruses</taxon>
        <taxon>Duplodnaviria</taxon>
        <taxon>Heunggongvirae</taxon>
        <taxon>Uroviricota</taxon>
        <taxon>Caudoviricetes</taxon>
        <taxon>Casjensviridae</taxon>
        <taxon>Phobosvirus</taxon>
        <taxon>Phobosvirus PspYZU01</taxon>
    </lineage>
</organism>
<evidence type="ECO:0000313" key="2">
    <source>
        <dbReference type="Proteomes" id="UP000248142"/>
    </source>
</evidence>
<protein>
    <submittedName>
        <fullName evidence="1">Uncharacterized protein</fullName>
    </submittedName>
</protein>
<evidence type="ECO:0000313" key="1">
    <source>
        <dbReference type="EMBL" id="ASD51947.1"/>
    </source>
</evidence>
<dbReference type="Pfam" id="PF23793">
    <property type="entry name" value="LysC"/>
    <property type="match status" value="1"/>
</dbReference>
<gene>
    <name evidence="1" type="ORF">PspYZU01_62</name>
</gene>
<dbReference type="EMBL" id="KY971609">
    <property type="protein sequence ID" value="ASD51947.1"/>
    <property type="molecule type" value="Genomic_DNA"/>
</dbReference>
<dbReference type="InterPro" id="IPR058979">
    <property type="entry name" value="LysC-like"/>
</dbReference>